<gene>
    <name evidence="2" type="ORF">DWV08_15685</name>
    <name evidence="3" type="ORF">DXU92_10305</name>
</gene>
<keyword evidence="4" id="KW-1185">Reference proteome</keyword>
<evidence type="ECO:0000313" key="2">
    <source>
        <dbReference type="EMBL" id="AXK46915.1"/>
    </source>
</evidence>
<feature type="domain" description="PPM-type phosphatase" evidence="1">
    <location>
        <begin position="5"/>
        <end position="196"/>
    </location>
</feature>
<dbReference type="OrthoDB" id="3190646at2"/>
<dbReference type="SUPFAM" id="SSF81606">
    <property type="entry name" value="PP2C-like"/>
    <property type="match status" value="1"/>
</dbReference>
<evidence type="ECO:0000313" key="3">
    <source>
        <dbReference type="EMBL" id="RRR22630.1"/>
    </source>
</evidence>
<evidence type="ECO:0000313" key="5">
    <source>
        <dbReference type="Proteomes" id="UP000282185"/>
    </source>
</evidence>
<dbReference type="EMBL" id="CP031356">
    <property type="protein sequence ID" value="AXK46915.1"/>
    <property type="molecule type" value="Genomic_DNA"/>
</dbReference>
<dbReference type="InterPro" id="IPR036457">
    <property type="entry name" value="PPM-type-like_dom_sf"/>
</dbReference>
<dbReference type="AlphaFoldDB" id="A0A345YSL3"/>
<name>A0A345YSL3_9MICO</name>
<dbReference type="KEGG" id="bsau:DWV08_15685"/>
<reference evidence="2 4" key="1">
    <citation type="submission" date="2018-07" db="EMBL/GenBank/DDBJ databases">
        <title>Brachybacterium saurashtrense DSM 23186 genome sequence.</title>
        <authorList>
            <person name="Guo L."/>
        </authorList>
    </citation>
    <scope>NUCLEOTIDE SEQUENCE [LARGE SCALE GENOMIC DNA]</scope>
    <source>
        <strain evidence="2 4">DSM 23186</strain>
    </source>
</reference>
<dbReference type="EMBL" id="QSWH01000004">
    <property type="protein sequence ID" value="RRR22630.1"/>
    <property type="molecule type" value="Genomic_DNA"/>
</dbReference>
<organism evidence="3 5">
    <name type="scientific">Brachybacterium saurashtrense</name>
    <dbReference type="NCBI Taxonomy" id="556288"/>
    <lineage>
        <taxon>Bacteria</taxon>
        <taxon>Bacillati</taxon>
        <taxon>Actinomycetota</taxon>
        <taxon>Actinomycetes</taxon>
        <taxon>Micrococcales</taxon>
        <taxon>Dermabacteraceae</taxon>
        <taxon>Brachybacterium</taxon>
    </lineage>
</organism>
<sequence>MHTSGWSARAGDDPNEDAAGVLGRVAVVLDGAGVPARFRAGCHHSVAWYSHALAARLLRHAQDDGLPLSAVLARGIAEVRDLHAHECALERGGPSATVVMVRVGGEELEHLVLCDSSLLLERRGGRVERLTDERIEQVVRVERTAEAIEARRNAPGGFWVARHEPEAAQQAVTGSTPLAALRAVHLVSDGVTRAIDLLALHDAGSLARALREDPEGVLRDLRRAERRLPEEGRPRKVHDDATVLTLLPELWGEQGAGPGGAER</sequence>
<evidence type="ECO:0000259" key="1">
    <source>
        <dbReference type="Pfam" id="PF13672"/>
    </source>
</evidence>
<dbReference type="Pfam" id="PF13672">
    <property type="entry name" value="PP2C_2"/>
    <property type="match status" value="1"/>
</dbReference>
<accession>A0A345YSL3</accession>
<dbReference type="Proteomes" id="UP000254236">
    <property type="component" value="Chromosome"/>
</dbReference>
<dbReference type="Gene3D" id="3.60.40.10">
    <property type="entry name" value="PPM-type phosphatase domain"/>
    <property type="match status" value="1"/>
</dbReference>
<reference evidence="3 5" key="2">
    <citation type="submission" date="2018-08" db="EMBL/GenBank/DDBJ databases">
        <title>Brachybacterium saurashtrense DSM 23186.</title>
        <authorList>
            <person name="Li Y."/>
        </authorList>
    </citation>
    <scope>NUCLEOTIDE SEQUENCE [LARGE SCALE GENOMIC DNA]</scope>
    <source>
        <strain evidence="3 5">DSM 23186</strain>
    </source>
</reference>
<evidence type="ECO:0000313" key="4">
    <source>
        <dbReference type="Proteomes" id="UP000254236"/>
    </source>
</evidence>
<dbReference type="Proteomes" id="UP000282185">
    <property type="component" value="Unassembled WGS sequence"/>
</dbReference>
<dbReference type="RefSeq" id="WP_115414662.1">
    <property type="nucleotide sequence ID" value="NZ_CP031356.1"/>
</dbReference>
<dbReference type="InterPro" id="IPR001932">
    <property type="entry name" value="PPM-type_phosphatase-like_dom"/>
</dbReference>
<proteinExistence type="predicted"/>
<protein>
    <recommendedName>
        <fullName evidence="1">PPM-type phosphatase domain-containing protein</fullName>
    </recommendedName>
</protein>